<evidence type="ECO:0000256" key="2">
    <source>
        <dbReference type="SAM" id="SignalP"/>
    </source>
</evidence>
<proteinExistence type="predicted"/>
<feature type="compositionally biased region" description="Polar residues" evidence="1">
    <location>
        <begin position="185"/>
        <end position="195"/>
    </location>
</feature>
<sequence length="296" mass="31082">MMMNRVMCLLAVVLCCACGSTLTIGVAADSYDEWKDFLKTTSYEDKCKGKDNGSFNEISCENWNKNKNIDHINYSLPNSTNPEMADVPESHQPVKELREEHDETSAEEGSLHQSTSQTTSTGTVSRHQATESGPAVTHPIESASGEAQPGRNAERAPLASSTSAQPPSSPTVPEESSTISSSSPKENTGSSTSGTDAADNSAHGDGNLTTQSPANVDVTTASDAEETNPTTPPIIENTTTEAPTTTTSSPVPNAEISSIASAVQSKANVDSSISPVWMRTAAPLLIVAVLFSATVY</sequence>
<feature type="compositionally biased region" description="Low complexity" evidence="1">
    <location>
        <begin position="111"/>
        <end position="125"/>
    </location>
</feature>
<name>A0A1X0NGV4_9TRYP</name>
<evidence type="ECO:0008006" key="5">
    <source>
        <dbReference type="Google" id="ProtNLM"/>
    </source>
</evidence>
<feature type="compositionally biased region" description="Low complexity" evidence="1">
    <location>
        <begin position="156"/>
        <end position="184"/>
    </location>
</feature>
<feature type="region of interest" description="Disordered" evidence="1">
    <location>
        <begin position="74"/>
        <end position="252"/>
    </location>
</feature>
<gene>
    <name evidence="3" type="ORF">TM35_000521260</name>
</gene>
<feature type="compositionally biased region" description="Low complexity" evidence="1">
    <location>
        <begin position="227"/>
        <end position="247"/>
    </location>
</feature>
<evidence type="ECO:0000313" key="3">
    <source>
        <dbReference type="EMBL" id="ORC83982.1"/>
    </source>
</evidence>
<feature type="compositionally biased region" description="Polar residues" evidence="1">
    <location>
        <begin position="207"/>
        <end position="222"/>
    </location>
</feature>
<comment type="caution">
    <text evidence="3">The sequence shown here is derived from an EMBL/GenBank/DDBJ whole genome shotgun (WGS) entry which is preliminary data.</text>
</comment>
<reference evidence="3 4" key="1">
    <citation type="submission" date="2017-03" db="EMBL/GenBank/DDBJ databases">
        <title>An alternative strategy for trypanosome survival in the mammalian bloodstream revealed through genome and transcriptome analysis of the ubiquitous bovine parasite Trypanosoma (Megatrypanum) theileri.</title>
        <authorList>
            <person name="Kelly S."/>
            <person name="Ivens A."/>
            <person name="Mott A."/>
            <person name="O'Neill E."/>
            <person name="Emms D."/>
            <person name="Macleod O."/>
            <person name="Voorheis P."/>
            <person name="Matthews J."/>
            <person name="Matthews K."/>
            <person name="Carrington M."/>
        </authorList>
    </citation>
    <scope>NUCLEOTIDE SEQUENCE [LARGE SCALE GENOMIC DNA]</scope>
    <source>
        <strain evidence="3">Edinburgh</strain>
    </source>
</reference>
<organism evidence="3 4">
    <name type="scientific">Trypanosoma theileri</name>
    <dbReference type="NCBI Taxonomy" id="67003"/>
    <lineage>
        <taxon>Eukaryota</taxon>
        <taxon>Discoba</taxon>
        <taxon>Euglenozoa</taxon>
        <taxon>Kinetoplastea</taxon>
        <taxon>Metakinetoplastina</taxon>
        <taxon>Trypanosomatida</taxon>
        <taxon>Trypanosomatidae</taxon>
        <taxon>Trypanosoma</taxon>
    </lineage>
</organism>
<feature type="chain" id="PRO_5010858316" description="Mucin-associated surface protein (MASP)" evidence="2">
    <location>
        <begin position="24"/>
        <end position="296"/>
    </location>
</feature>
<dbReference type="AlphaFoldDB" id="A0A1X0NGV4"/>
<protein>
    <recommendedName>
        <fullName evidence="5">Mucin-associated surface protein (MASP)</fullName>
    </recommendedName>
</protein>
<evidence type="ECO:0000256" key="1">
    <source>
        <dbReference type="SAM" id="MobiDB-lite"/>
    </source>
</evidence>
<dbReference type="GeneID" id="39990448"/>
<accession>A0A1X0NGV4</accession>
<dbReference type="VEuPathDB" id="TriTrypDB:TM35_000521260"/>
<dbReference type="RefSeq" id="XP_028878048.1">
    <property type="nucleotide sequence ID" value="XM_029030668.1"/>
</dbReference>
<feature type="compositionally biased region" description="Basic and acidic residues" evidence="1">
    <location>
        <begin position="88"/>
        <end position="104"/>
    </location>
</feature>
<keyword evidence="2" id="KW-0732">Signal</keyword>
<dbReference type="EMBL" id="NBCO01000052">
    <property type="protein sequence ID" value="ORC83982.1"/>
    <property type="molecule type" value="Genomic_DNA"/>
</dbReference>
<feature type="signal peptide" evidence="2">
    <location>
        <begin position="1"/>
        <end position="23"/>
    </location>
</feature>
<evidence type="ECO:0000313" key="4">
    <source>
        <dbReference type="Proteomes" id="UP000192257"/>
    </source>
</evidence>
<dbReference type="Proteomes" id="UP000192257">
    <property type="component" value="Unassembled WGS sequence"/>
</dbReference>
<keyword evidence="4" id="KW-1185">Reference proteome</keyword>